<dbReference type="Proteomes" id="UP000003706">
    <property type="component" value="Unassembled WGS sequence"/>
</dbReference>
<keyword evidence="1" id="KW-1133">Transmembrane helix</keyword>
<dbReference type="AlphaFoldDB" id="H1KYI8"/>
<dbReference type="STRING" id="647171.MetfoDRAFT_0861"/>
<evidence type="ECO:0000313" key="3">
    <source>
        <dbReference type="Proteomes" id="UP000003706"/>
    </source>
</evidence>
<keyword evidence="3" id="KW-1185">Reference proteome</keyword>
<protein>
    <submittedName>
        <fullName evidence="2">Uncharacterized protein</fullName>
    </submittedName>
</protein>
<evidence type="ECO:0000256" key="1">
    <source>
        <dbReference type="SAM" id="Phobius"/>
    </source>
</evidence>
<keyword evidence="1" id="KW-0472">Membrane</keyword>
<accession>H1KYI8</accession>
<evidence type="ECO:0000313" key="2">
    <source>
        <dbReference type="EMBL" id="EHP87028.1"/>
    </source>
</evidence>
<sequence length="182" mass="20228">MKKILTTLLIICFLVLLNINFGEEWVNYITSGYWGKRLYSTTFTFPYNLSEIEIQSMDVEINATDVNYHANTAGGPSGVKVKVDKIYVGLLYTSGDRPSTSVTTFTIDAENATKILSDGSISISTSPVGDESWYGINNITVKVFYTNKDGRNKIITKVPVPFGVVALSLVGVLFLLMRRYEN</sequence>
<comment type="caution">
    <text evidence="2">The sequence shown here is derived from an EMBL/GenBank/DDBJ whole genome shotgun (WGS) entry which is preliminary data.</text>
</comment>
<gene>
    <name evidence="2" type="ORF">MetfoDRAFT_0861</name>
</gene>
<organism evidence="2 3">
    <name type="scientific">Methanotorris formicicus Mc-S-70</name>
    <dbReference type="NCBI Taxonomy" id="647171"/>
    <lineage>
        <taxon>Archaea</taxon>
        <taxon>Methanobacteriati</taxon>
        <taxon>Methanobacteriota</taxon>
        <taxon>Methanomada group</taxon>
        <taxon>Methanococci</taxon>
        <taxon>Methanococcales</taxon>
        <taxon>Methanocaldococcaceae</taxon>
        <taxon>Methanotorris</taxon>
    </lineage>
</organism>
<name>H1KYI8_9EURY</name>
<proteinExistence type="predicted"/>
<feature type="transmembrane region" description="Helical" evidence="1">
    <location>
        <begin position="158"/>
        <end position="177"/>
    </location>
</feature>
<dbReference type="OrthoDB" id="387348at2157"/>
<keyword evidence="1" id="KW-0812">Transmembrane</keyword>
<reference evidence="2 3" key="1">
    <citation type="submission" date="2011-09" db="EMBL/GenBank/DDBJ databases">
        <title>The draft genome of Methanotorris formicicus Mc-S-70.</title>
        <authorList>
            <consortium name="US DOE Joint Genome Institute (JGI-PGF)"/>
            <person name="Lucas S."/>
            <person name="Han J."/>
            <person name="Lapidus A."/>
            <person name="Cheng J.-F."/>
            <person name="Goodwin L."/>
            <person name="Pitluck S."/>
            <person name="Peters L."/>
            <person name="Land M.L."/>
            <person name="Hauser L."/>
            <person name="Sieprawska-Lupa M."/>
            <person name="Takai K."/>
            <person name="Miyazaki J."/>
            <person name="Whitman W."/>
            <person name="Woyke T.J."/>
        </authorList>
    </citation>
    <scope>NUCLEOTIDE SEQUENCE [LARGE SCALE GENOMIC DNA]</scope>
    <source>
        <strain evidence="2 3">Mc-S-70</strain>
    </source>
</reference>
<dbReference type="RefSeq" id="WP_007044300.1">
    <property type="nucleotide sequence ID" value="NZ_AGJL01000018.1"/>
</dbReference>
<dbReference type="EMBL" id="AGJL01000018">
    <property type="protein sequence ID" value="EHP87028.1"/>
    <property type="molecule type" value="Genomic_DNA"/>
</dbReference>